<keyword evidence="3" id="KW-1185">Reference proteome</keyword>
<dbReference type="Proteomes" id="UP001363151">
    <property type="component" value="Unassembled WGS sequence"/>
</dbReference>
<evidence type="ECO:0000313" key="2">
    <source>
        <dbReference type="EMBL" id="KAK7230589.1"/>
    </source>
</evidence>
<sequence length="1095" mass="117529">MASIASLAPDGWLERKELSDGVSDDGLSDDESLLEERDTLETIRDSLTATNPDEIDGLLGRPSLGSDGLPSPRTPSRRREFLGERKGSKTRLSPTPPAAVPAPTCAPASTKNLWRGFALFAMAMACAALSLQRSPELVEYGPSRRLQTSFGERVDEAADGATSRRLQNSNQFCAARDGWEAFVGTARAGEAFGGEVCLLASTSTESSTLYGSHAAYSPPMRVRAEFLAADDLTRQLGLVFGVPAWPDAANLPATGYACVLEHKVTRWSSKSRLVLRRANADYDKNPDWINFKRSRWFDSEPNAWYEATAAIDDTSAAIAGKVGADVSCEVRDDGGAVVASVRKEDRWVMAHPGKVGFYSERDDLGERFVRALEVDGERAPEEPSFCCYWSPTSDMCGDCPDPQTDGWCAASRARCEGCGGTFCDAPTPPKEQGCACEEGPYEYDGKTFEGCTSYGWSVPWCGTTNCGICDGLVSTGCWDECEETYAPSSSEPSPKPTTSTPSAAPQGFPAIPLPTSATSPPTPTVFLTNADFRYGTYLITNPGVYVLREDIVFAPETPKMMPPLDSETYPPDRGFWLGFFAAISVAADDVVVDLNGHEIRSSREFLLRQRFFSIIELADKPFKANSGPPQFGALDAPLVPARRVHVKSGTLGLSSHMGIHGNDNEDVTVTDVVIRDFETGGVQLNGASRVRLERVTVGPSLGHEHSAGPVPALATLSQATNLLRVAEGTRHERQEEMVLLSAAVERFVQETLAGEDTSASVFASEAAGYAGLPDGSAIYGVLFHKTNVAIHEFAACSAADVEDHENDPLDGVELIDVEIKELKLAAEEIVAVKVDGRDVTGPAGDVLQIFKAADAEGYYAPNALIEAQFAMRGLHEVAAAAGAADDVLFNAFGSLHIPKRLAVDWRRGDVTLAEAFALMEADGARVAFRCSKDSMGHHNKGVVGLRLEFVTDVSLRGLKIRDLENVGLTSQFFDGVCEDDPLDHHRTYKGSDVRGVTMSYVGGVSSAQAKIGNLRSPAGAAVGAELRTNVLTTKLADVAYGDIQGADFDRSHHLVVHDAANPEVSVVQRRLRDGDGCPFARAFADADRSGCPFAS</sequence>
<protein>
    <recommendedName>
        <fullName evidence="4">TNFR-Cys domain-containing protein</fullName>
    </recommendedName>
</protein>
<comment type="caution">
    <text evidence="2">The sequence shown here is derived from an EMBL/GenBank/DDBJ whole genome shotgun (WGS) entry which is preliminary data.</text>
</comment>
<name>A0ABR1FH06_AURAN</name>
<proteinExistence type="predicted"/>
<gene>
    <name evidence="2" type="ORF">SO694_00079192</name>
</gene>
<feature type="compositionally biased region" description="Basic and acidic residues" evidence="1">
    <location>
        <begin position="34"/>
        <end position="44"/>
    </location>
</feature>
<reference evidence="2 3" key="1">
    <citation type="submission" date="2024-03" db="EMBL/GenBank/DDBJ databases">
        <title>Aureococcus anophagefferens CCMP1851 and Kratosvirus quantuckense: Draft genome of a second virus-susceptible host strain in the model system.</title>
        <authorList>
            <person name="Chase E."/>
            <person name="Truchon A.R."/>
            <person name="Schepens W."/>
            <person name="Wilhelm S.W."/>
        </authorList>
    </citation>
    <scope>NUCLEOTIDE SEQUENCE [LARGE SCALE GENOMIC DNA]</scope>
    <source>
        <strain evidence="2 3">CCMP1851</strain>
    </source>
</reference>
<evidence type="ECO:0008006" key="4">
    <source>
        <dbReference type="Google" id="ProtNLM"/>
    </source>
</evidence>
<dbReference type="EMBL" id="JBBJCI010000427">
    <property type="protein sequence ID" value="KAK7230589.1"/>
    <property type="molecule type" value="Genomic_DNA"/>
</dbReference>
<feature type="compositionally biased region" description="Low complexity" evidence="1">
    <location>
        <begin position="486"/>
        <end position="519"/>
    </location>
</feature>
<feature type="region of interest" description="Disordered" evidence="1">
    <location>
        <begin position="1"/>
        <end position="104"/>
    </location>
</feature>
<evidence type="ECO:0000313" key="3">
    <source>
        <dbReference type="Proteomes" id="UP001363151"/>
    </source>
</evidence>
<evidence type="ECO:0000256" key="1">
    <source>
        <dbReference type="SAM" id="MobiDB-lite"/>
    </source>
</evidence>
<feature type="compositionally biased region" description="Basic and acidic residues" evidence="1">
    <location>
        <begin position="77"/>
        <end position="87"/>
    </location>
</feature>
<accession>A0ABR1FH06</accession>
<feature type="region of interest" description="Disordered" evidence="1">
    <location>
        <begin position="485"/>
        <end position="520"/>
    </location>
</feature>
<feature type="compositionally biased region" description="Acidic residues" evidence="1">
    <location>
        <begin position="22"/>
        <end position="33"/>
    </location>
</feature>
<organism evidence="2 3">
    <name type="scientific">Aureococcus anophagefferens</name>
    <name type="common">Harmful bloom alga</name>
    <dbReference type="NCBI Taxonomy" id="44056"/>
    <lineage>
        <taxon>Eukaryota</taxon>
        <taxon>Sar</taxon>
        <taxon>Stramenopiles</taxon>
        <taxon>Ochrophyta</taxon>
        <taxon>Pelagophyceae</taxon>
        <taxon>Pelagomonadales</taxon>
        <taxon>Pelagomonadaceae</taxon>
        <taxon>Aureococcus</taxon>
    </lineage>
</organism>